<feature type="transmembrane region" description="Helical" evidence="6">
    <location>
        <begin position="317"/>
        <end position="340"/>
    </location>
</feature>
<keyword evidence="8" id="KW-1185">Reference proteome</keyword>
<sequence>MASALTLRKRLEDLTGDEEGHTLSKSLSALSIMAIGIGGIIGAGIFVLTGTAAANYAGPGVMLSFTLAAVACAFVGLCYAELSALIPIAGSSYTYTYATLGEFFAWIIGWDLVLEYAMGAATVSVGWSGYLVSILRDVGIHLPPQFTNSLGSTVKLVDGSTVTGLFNLPAAMIVLLLTFMLARGTRESATVNNVMVAVKLAVVLGFIVIGAFYVDTSHWSPLVPENKGAFGEFGWSGVLRGAGVVFFAYIGFDAVSTAAQEARKPQTDMPIGILGSLAVCAVLYVLVAAVLTGLIPYTELNVPDPIAKGADAVGMGWFTWPIKIGAIAGLTTVMLVLLYGQSRIFYTMSKDGLLPPMFSKVHPKFGTPYLSQYLIGGCVALIGGLFPISLLGEMVSIGTLFAFILVCAAVMYLRRSEAEAHRPFRAPGVPVTPILGVLFCLALMVGLPLDTWIRLFVWMAIGLAIYFAYSRHHSVVQRRAGPAAGLTR</sequence>
<dbReference type="Proteomes" id="UP001181622">
    <property type="component" value="Unassembled WGS sequence"/>
</dbReference>
<dbReference type="RefSeq" id="WP_309388950.1">
    <property type="nucleotide sequence ID" value="NZ_JADBEO010000005.1"/>
</dbReference>
<evidence type="ECO:0000313" key="7">
    <source>
        <dbReference type="EMBL" id="MDR4305720.1"/>
    </source>
</evidence>
<evidence type="ECO:0000256" key="3">
    <source>
        <dbReference type="ARBA" id="ARBA00022692"/>
    </source>
</evidence>
<evidence type="ECO:0000256" key="6">
    <source>
        <dbReference type="SAM" id="Phobius"/>
    </source>
</evidence>
<keyword evidence="2" id="KW-0813">Transport</keyword>
<feature type="transmembrane region" description="Helical" evidence="6">
    <location>
        <begin position="61"/>
        <end position="82"/>
    </location>
</feature>
<feature type="transmembrane region" description="Helical" evidence="6">
    <location>
        <begin position="27"/>
        <end position="49"/>
    </location>
</feature>
<comment type="caution">
    <text evidence="7">The sequence shown here is derived from an EMBL/GenBank/DDBJ whole genome shotgun (WGS) entry which is preliminary data.</text>
</comment>
<organism evidence="7 8">
    <name type="scientific">Chelatococcus sambhunathii</name>
    <dbReference type="NCBI Taxonomy" id="363953"/>
    <lineage>
        <taxon>Bacteria</taxon>
        <taxon>Pseudomonadati</taxon>
        <taxon>Pseudomonadota</taxon>
        <taxon>Alphaproteobacteria</taxon>
        <taxon>Hyphomicrobiales</taxon>
        <taxon>Chelatococcaceae</taxon>
        <taxon>Chelatococcus</taxon>
    </lineage>
</organism>
<name>A0ABU1DCS5_9HYPH</name>
<evidence type="ECO:0000313" key="8">
    <source>
        <dbReference type="Proteomes" id="UP001181622"/>
    </source>
</evidence>
<keyword evidence="5 6" id="KW-0472">Membrane</keyword>
<dbReference type="PANTHER" id="PTHR43243:SF4">
    <property type="entry name" value="CATIONIC AMINO ACID TRANSPORTER 4"/>
    <property type="match status" value="1"/>
</dbReference>
<gene>
    <name evidence="7" type="ORF">IHQ68_03665</name>
</gene>
<dbReference type="InterPro" id="IPR002293">
    <property type="entry name" value="AA/rel_permease1"/>
</dbReference>
<dbReference type="Gene3D" id="1.20.1740.10">
    <property type="entry name" value="Amino acid/polyamine transporter I"/>
    <property type="match status" value="1"/>
</dbReference>
<protein>
    <submittedName>
        <fullName evidence="7">Amino acid permease</fullName>
    </submittedName>
</protein>
<feature type="transmembrane region" description="Helical" evidence="6">
    <location>
        <begin position="451"/>
        <end position="469"/>
    </location>
</feature>
<accession>A0ABU1DCS5</accession>
<reference evidence="7" key="1">
    <citation type="submission" date="2020-10" db="EMBL/GenBank/DDBJ databases">
        <authorList>
            <person name="Abbas A."/>
            <person name="Razzaq R."/>
            <person name="Waqas M."/>
            <person name="Abbas N."/>
            <person name="Nielsen T.K."/>
            <person name="Hansen L.H."/>
            <person name="Hussain S."/>
            <person name="Shahid M."/>
        </authorList>
    </citation>
    <scope>NUCLEOTIDE SEQUENCE</scope>
    <source>
        <strain evidence="7">S14</strain>
    </source>
</reference>
<dbReference type="EMBL" id="JADBEO010000005">
    <property type="protein sequence ID" value="MDR4305720.1"/>
    <property type="molecule type" value="Genomic_DNA"/>
</dbReference>
<feature type="transmembrane region" description="Helical" evidence="6">
    <location>
        <begin position="426"/>
        <end position="445"/>
    </location>
</feature>
<feature type="transmembrane region" description="Helical" evidence="6">
    <location>
        <begin position="273"/>
        <end position="297"/>
    </location>
</feature>
<feature type="transmembrane region" description="Helical" evidence="6">
    <location>
        <begin position="164"/>
        <end position="182"/>
    </location>
</feature>
<evidence type="ECO:0000256" key="1">
    <source>
        <dbReference type="ARBA" id="ARBA00004141"/>
    </source>
</evidence>
<dbReference type="PIRSF" id="PIRSF006060">
    <property type="entry name" value="AA_transporter"/>
    <property type="match status" value="1"/>
</dbReference>
<evidence type="ECO:0000256" key="4">
    <source>
        <dbReference type="ARBA" id="ARBA00022989"/>
    </source>
</evidence>
<proteinExistence type="predicted"/>
<feature type="transmembrane region" description="Helical" evidence="6">
    <location>
        <begin position="369"/>
        <end position="388"/>
    </location>
</feature>
<keyword evidence="4 6" id="KW-1133">Transmembrane helix</keyword>
<feature type="transmembrane region" description="Helical" evidence="6">
    <location>
        <begin position="194"/>
        <end position="213"/>
    </location>
</feature>
<evidence type="ECO:0000256" key="2">
    <source>
        <dbReference type="ARBA" id="ARBA00022448"/>
    </source>
</evidence>
<keyword evidence="3 6" id="KW-0812">Transmembrane</keyword>
<feature type="transmembrane region" description="Helical" evidence="6">
    <location>
        <begin position="233"/>
        <end position="252"/>
    </location>
</feature>
<dbReference type="Pfam" id="PF13520">
    <property type="entry name" value="AA_permease_2"/>
    <property type="match status" value="1"/>
</dbReference>
<evidence type="ECO:0000256" key="5">
    <source>
        <dbReference type="ARBA" id="ARBA00023136"/>
    </source>
</evidence>
<comment type="subcellular location">
    <subcellularLocation>
        <location evidence="1">Membrane</location>
        <topology evidence="1">Multi-pass membrane protein</topology>
    </subcellularLocation>
</comment>
<dbReference type="PANTHER" id="PTHR43243">
    <property type="entry name" value="INNER MEMBRANE TRANSPORTER YGJI-RELATED"/>
    <property type="match status" value="1"/>
</dbReference>
<feature type="transmembrane region" description="Helical" evidence="6">
    <location>
        <begin position="394"/>
        <end position="414"/>
    </location>
</feature>